<feature type="region of interest" description="Disordered" evidence="6">
    <location>
        <begin position="108"/>
        <end position="239"/>
    </location>
</feature>
<evidence type="ECO:0000256" key="4">
    <source>
        <dbReference type="ARBA" id="ARBA00022759"/>
    </source>
</evidence>
<dbReference type="GO" id="GO:0016787">
    <property type="term" value="F:hydrolase activity"/>
    <property type="evidence" value="ECO:0007669"/>
    <property type="project" value="UniProtKB-KW"/>
</dbReference>
<proteinExistence type="predicted"/>
<name>A0A9Q1G4M2_SYNKA</name>
<keyword evidence="3" id="KW-0540">Nuclease</keyword>
<evidence type="ECO:0000256" key="2">
    <source>
        <dbReference type="ARBA" id="ARBA00022695"/>
    </source>
</evidence>
<protein>
    <recommendedName>
        <fullName evidence="7">Murine leukemia virus integrase C-terminal domain-containing protein</fullName>
    </recommendedName>
</protein>
<dbReference type="InterPro" id="IPR040643">
    <property type="entry name" value="MLVIN_C"/>
</dbReference>
<dbReference type="AlphaFoldDB" id="A0A9Q1G4M2"/>
<dbReference type="Gene3D" id="2.30.30.850">
    <property type="match status" value="1"/>
</dbReference>
<evidence type="ECO:0000259" key="7">
    <source>
        <dbReference type="Pfam" id="PF18697"/>
    </source>
</evidence>
<keyword evidence="9" id="KW-1185">Reference proteome</keyword>
<sequence>MPAPRIRGPSGGPTLEVLELELREYMKQLTAIHQTIFEQERANEQENAEEGHHLRPGDLVYVRKFRRRWNEQRREGPFRITRTSPTALQVEGSNLWYHLNHCTRAVGGEQENEQDEAQEGNDRRPPEQEGAESNVHQSEDREVQDRDNQPGPSGISTVPQLASSSAADRSPDSELPGDVGGRGARLERAELDRADRGADEGFGQLEFGDLYPTNGDSRPRDETDRPITPRDEVDNDDSD</sequence>
<evidence type="ECO:0000256" key="5">
    <source>
        <dbReference type="ARBA" id="ARBA00022801"/>
    </source>
</evidence>
<organism evidence="8 9">
    <name type="scientific">Synaphobranchus kaupii</name>
    <name type="common">Kaup's arrowtooth eel</name>
    <dbReference type="NCBI Taxonomy" id="118154"/>
    <lineage>
        <taxon>Eukaryota</taxon>
        <taxon>Metazoa</taxon>
        <taxon>Chordata</taxon>
        <taxon>Craniata</taxon>
        <taxon>Vertebrata</taxon>
        <taxon>Euteleostomi</taxon>
        <taxon>Actinopterygii</taxon>
        <taxon>Neopterygii</taxon>
        <taxon>Teleostei</taxon>
        <taxon>Anguilliformes</taxon>
        <taxon>Synaphobranchidae</taxon>
        <taxon>Synaphobranchus</taxon>
    </lineage>
</organism>
<dbReference type="GO" id="GO:0004519">
    <property type="term" value="F:endonuclease activity"/>
    <property type="evidence" value="ECO:0007669"/>
    <property type="project" value="UniProtKB-KW"/>
</dbReference>
<accession>A0A9Q1G4M2</accession>
<dbReference type="EMBL" id="JAINUF010000002">
    <property type="protein sequence ID" value="KAJ8375382.1"/>
    <property type="molecule type" value="Genomic_DNA"/>
</dbReference>
<dbReference type="OrthoDB" id="8947436at2759"/>
<comment type="caution">
    <text evidence="8">The sequence shown here is derived from an EMBL/GenBank/DDBJ whole genome shotgun (WGS) entry which is preliminary data.</text>
</comment>
<dbReference type="GO" id="GO:0016779">
    <property type="term" value="F:nucleotidyltransferase activity"/>
    <property type="evidence" value="ECO:0007669"/>
    <property type="project" value="UniProtKB-KW"/>
</dbReference>
<evidence type="ECO:0000313" key="9">
    <source>
        <dbReference type="Proteomes" id="UP001152622"/>
    </source>
</evidence>
<feature type="compositionally biased region" description="Basic and acidic residues" evidence="6">
    <location>
        <begin position="217"/>
        <end position="232"/>
    </location>
</feature>
<dbReference type="Proteomes" id="UP001152622">
    <property type="component" value="Chromosome 2"/>
</dbReference>
<reference evidence="8" key="1">
    <citation type="journal article" date="2023" name="Science">
        <title>Genome structures resolve the early diversification of teleost fishes.</title>
        <authorList>
            <person name="Parey E."/>
            <person name="Louis A."/>
            <person name="Montfort J."/>
            <person name="Bouchez O."/>
            <person name="Roques C."/>
            <person name="Iampietro C."/>
            <person name="Lluch J."/>
            <person name="Castinel A."/>
            <person name="Donnadieu C."/>
            <person name="Desvignes T."/>
            <person name="Floi Bucao C."/>
            <person name="Jouanno E."/>
            <person name="Wen M."/>
            <person name="Mejri S."/>
            <person name="Dirks R."/>
            <person name="Jansen H."/>
            <person name="Henkel C."/>
            <person name="Chen W.J."/>
            <person name="Zahm M."/>
            <person name="Cabau C."/>
            <person name="Klopp C."/>
            <person name="Thompson A.W."/>
            <person name="Robinson-Rechavi M."/>
            <person name="Braasch I."/>
            <person name="Lecointre G."/>
            <person name="Bobe J."/>
            <person name="Postlethwait J.H."/>
            <person name="Berthelot C."/>
            <person name="Roest Crollius H."/>
            <person name="Guiguen Y."/>
        </authorList>
    </citation>
    <scope>NUCLEOTIDE SEQUENCE</scope>
    <source>
        <strain evidence="8">WJC10195</strain>
    </source>
</reference>
<evidence type="ECO:0000313" key="8">
    <source>
        <dbReference type="EMBL" id="KAJ8375382.1"/>
    </source>
</evidence>
<dbReference type="Pfam" id="PF18697">
    <property type="entry name" value="MLVIN_C"/>
    <property type="match status" value="1"/>
</dbReference>
<gene>
    <name evidence="8" type="ORF">SKAU_G00059620</name>
</gene>
<keyword evidence="2" id="KW-0548">Nucleotidyltransferase</keyword>
<feature type="compositionally biased region" description="Acidic residues" evidence="6">
    <location>
        <begin position="110"/>
        <end position="119"/>
    </location>
</feature>
<keyword evidence="4" id="KW-0255">Endonuclease</keyword>
<keyword evidence="5" id="KW-0378">Hydrolase</keyword>
<keyword evidence="1" id="KW-0808">Transferase</keyword>
<feature type="compositionally biased region" description="Basic and acidic residues" evidence="6">
    <location>
        <begin position="184"/>
        <end position="199"/>
    </location>
</feature>
<feature type="compositionally biased region" description="Polar residues" evidence="6">
    <location>
        <begin position="150"/>
        <end position="161"/>
    </location>
</feature>
<evidence type="ECO:0000256" key="6">
    <source>
        <dbReference type="SAM" id="MobiDB-lite"/>
    </source>
</evidence>
<feature type="compositionally biased region" description="Basic and acidic residues" evidence="6">
    <location>
        <begin position="137"/>
        <end position="148"/>
    </location>
</feature>
<feature type="domain" description="Murine leukemia virus integrase C-terminal" evidence="7">
    <location>
        <begin position="52"/>
        <end position="104"/>
    </location>
</feature>
<evidence type="ECO:0000256" key="3">
    <source>
        <dbReference type="ARBA" id="ARBA00022722"/>
    </source>
</evidence>
<evidence type="ECO:0000256" key="1">
    <source>
        <dbReference type="ARBA" id="ARBA00022679"/>
    </source>
</evidence>